<dbReference type="RefSeq" id="WP_083167791.1">
    <property type="nucleotide sequence ID" value="NZ_MVHF01000036.1"/>
</dbReference>
<dbReference type="AlphaFoldDB" id="A0A1X0AI06"/>
<dbReference type="Proteomes" id="UP000192448">
    <property type="component" value="Unassembled WGS sequence"/>
</dbReference>
<feature type="coiled-coil region" evidence="1">
    <location>
        <begin position="123"/>
        <end position="150"/>
    </location>
</feature>
<comment type="caution">
    <text evidence="3">The sequence shown here is derived from an EMBL/GenBank/DDBJ whole genome shotgun (WGS) entry which is preliminary data.</text>
</comment>
<proteinExistence type="predicted"/>
<organism evidence="3 4">
    <name type="scientific">Mycobacterium aquaticum</name>
    <dbReference type="NCBI Taxonomy" id="1927124"/>
    <lineage>
        <taxon>Bacteria</taxon>
        <taxon>Bacillati</taxon>
        <taxon>Actinomycetota</taxon>
        <taxon>Actinomycetes</taxon>
        <taxon>Mycobacteriales</taxon>
        <taxon>Mycobacteriaceae</taxon>
        <taxon>Mycobacterium</taxon>
    </lineage>
</organism>
<evidence type="ECO:0000313" key="3">
    <source>
        <dbReference type="EMBL" id="ORA29336.1"/>
    </source>
</evidence>
<dbReference type="EMBL" id="MVHF01000036">
    <property type="protein sequence ID" value="ORA29336.1"/>
    <property type="molecule type" value="Genomic_DNA"/>
</dbReference>
<evidence type="ECO:0000313" key="4">
    <source>
        <dbReference type="Proteomes" id="UP000192448"/>
    </source>
</evidence>
<feature type="compositionally biased region" description="Low complexity" evidence="2">
    <location>
        <begin position="81"/>
        <end position="90"/>
    </location>
</feature>
<gene>
    <name evidence="3" type="ORF">BST13_27545</name>
</gene>
<reference evidence="3 4" key="1">
    <citation type="submission" date="2017-02" db="EMBL/GenBank/DDBJ databases">
        <title>The new phylogeny of genus Mycobacterium.</title>
        <authorList>
            <person name="Tortoli E."/>
            <person name="Trovato A."/>
            <person name="Cirillo D.M."/>
        </authorList>
    </citation>
    <scope>NUCLEOTIDE SEQUENCE [LARGE SCALE GENOMIC DNA]</scope>
    <source>
        <strain evidence="3 4">RW6</strain>
    </source>
</reference>
<sequence length="155" mass="16375">MSADGYVSQIERVLSSAVSIFPDPSNSVEWVGFARPTIEAGPGGGGRLAEALDQSHAEYARMTAEAEVVHAAIRDAAQSAADSARQAAQDMSGIRDAAHSQGSAIMPSEDLANAEPHDLKLLVETMDSKLEAAQNVIASTRDQFEQAAARLRARL</sequence>
<dbReference type="STRING" id="1927124.BST13_27545"/>
<keyword evidence="1" id="KW-0175">Coiled coil</keyword>
<protein>
    <submittedName>
        <fullName evidence="3">Uncharacterized protein</fullName>
    </submittedName>
</protein>
<keyword evidence="4" id="KW-1185">Reference proteome</keyword>
<accession>A0A1X0AI06</accession>
<name>A0A1X0AI06_9MYCO</name>
<dbReference type="OrthoDB" id="4764178at2"/>
<feature type="region of interest" description="Disordered" evidence="2">
    <location>
        <begin position="81"/>
        <end position="103"/>
    </location>
</feature>
<evidence type="ECO:0000256" key="1">
    <source>
        <dbReference type="SAM" id="Coils"/>
    </source>
</evidence>
<evidence type="ECO:0000256" key="2">
    <source>
        <dbReference type="SAM" id="MobiDB-lite"/>
    </source>
</evidence>